<dbReference type="GO" id="GO:0005829">
    <property type="term" value="C:cytosol"/>
    <property type="evidence" value="ECO:0007669"/>
    <property type="project" value="TreeGrafter"/>
</dbReference>
<evidence type="ECO:0000256" key="9">
    <source>
        <dbReference type="ARBA" id="ARBA00022840"/>
    </source>
</evidence>
<keyword evidence="6 10" id="KW-0808">Transferase</keyword>
<dbReference type="AlphaFoldDB" id="A0A2H0YT63"/>
<keyword evidence="9" id="KW-0067">ATP-binding</keyword>
<protein>
    <recommendedName>
        <fullName evidence="5 10">Phosphoglycerate kinase</fullName>
        <ecNumber evidence="4 10">2.7.2.3</ecNumber>
    </recommendedName>
</protein>
<keyword evidence="7" id="KW-0547">Nucleotide-binding</keyword>
<evidence type="ECO:0000313" key="11">
    <source>
        <dbReference type="EMBL" id="PIS41685.1"/>
    </source>
</evidence>
<dbReference type="FunFam" id="3.40.50.1260:FF:000006">
    <property type="entry name" value="Phosphoglycerate kinase"/>
    <property type="match status" value="1"/>
</dbReference>
<dbReference type="Gene3D" id="3.40.50.1260">
    <property type="entry name" value="Phosphoglycerate kinase, N-terminal domain"/>
    <property type="match status" value="2"/>
</dbReference>
<dbReference type="GO" id="GO:0043531">
    <property type="term" value="F:ADP binding"/>
    <property type="evidence" value="ECO:0007669"/>
    <property type="project" value="TreeGrafter"/>
</dbReference>
<evidence type="ECO:0000256" key="6">
    <source>
        <dbReference type="ARBA" id="ARBA00022679"/>
    </source>
</evidence>
<dbReference type="EMBL" id="PEXV01000065">
    <property type="protein sequence ID" value="PIS41685.1"/>
    <property type="molecule type" value="Genomic_DNA"/>
</dbReference>
<comment type="caution">
    <text evidence="11">The sequence shown here is derived from an EMBL/GenBank/DDBJ whole genome shotgun (WGS) entry which is preliminary data.</text>
</comment>
<gene>
    <name evidence="11" type="primary">pgk</name>
    <name evidence="11" type="ORF">COT25_01775</name>
</gene>
<dbReference type="SUPFAM" id="SSF53748">
    <property type="entry name" value="Phosphoglycerate kinase"/>
    <property type="match status" value="1"/>
</dbReference>
<dbReference type="InterPro" id="IPR015824">
    <property type="entry name" value="Phosphoglycerate_kinase_N"/>
</dbReference>
<dbReference type="GO" id="GO:0006096">
    <property type="term" value="P:glycolytic process"/>
    <property type="evidence" value="ECO:0007669"/>
    <property type="project" value="InterPro"/>
</dbReference>
<dbReference type="PRINTS" id="PR00477">
    <property type="entry name" value="PHGLYCKINASE"/>
</dbReference>
<name>A0A2H0YT63_9BACT</name>
<reference evidence="12" key="1">
    <citation type="submission" date="2017-09" db="EMBL/GenBank/DDBJ databases">
        <title>Depth-based differentiation of microbial function through sediment-hosted aquifers and enrichment of novel symbionts in the deep terrestrial subsurface.</title>
        <authorList>
            <person name="Probst A.J."/>
            <person name="Ladd B."/>
            <person name="Jarett J.K."/>
            <person name="Geller-Mcgrath D.E."/>
            <person name="Sieber C.M.K."/>
            <person name="Emerson J.B."/>
            <person name="Anantharaman K."/>
            <person name="Thomas B.C."/>
            <person name="Malmstrom R."/>
            <person name="Stieglmeier M."/>
            <person name="Klingl A."/>
            <person name="Woyke T."/>
            <person name="Ryan C.M."/>
            <person name="Banfield J.F."/>
        </authorList>
    </citation>
    <scope>NUCLEOTIDE SEQUENCE [LARGE SCALE GENOMIC DNA]</scope>
</reference>
<feature type="non-terminal residue" evidence="11">
    <location>
        <position position="307"/>
    </location>
</feature>
<dbReference type="Proteomes" id="UP000228711">
    <property type="component" value="Unassembled WGS sequence"/>
</dbReference>
<dbReference type="GO" id="GO:0004618">
    <property type="term" value="F:phosphoglycerate kinase activity"/>
    <property type="evidence" value="ECO:0007669"/>
    <property type="project" value="UniProtKB-EC"/>
</dbReference>
<dbReference type="GO" id="GO:0006094">
    <property type="term" value="P:gluconeogenesis"/>
    <property type="evidence" value="ECO:0007669"/>
    <property type="project" value="TreeGrafter"/>
</dbReference>
<proteinExistence type="inferred from homology"/>
<keyword evidence="8 10" id="KW-0418">Kinase</keyword>
<evidence type="ECO:0000256" key="10">
    <source>
        <dbReference type="RuleBase" id="RU000532"/>
    </source>
</evidence>
<dbReference type="EC" id="2.7.2.3" evidence="4 10"/>
<comment type="pathway">
    <text evidence="2">Carbohydrate degradation; glycolysis; pyruvate from D-glyceraldehyde 3-phosphate: step 2/5.</text>
</comment>
<evidence type="ECO:0000313" key="12">
    <source>
        <dbReference type="Proteomes" id="UP000228711"/>
    </source>
</evidence>
<evidence type="ECO:0000256" key="7">
    <source>
        <dbReference type="ARBA" id="ARBA00022741"/>
    </source>
</evidence>
<dbReference type="Pfam" id="PF00162">
    <property type="entry name" value="PGK"/>
    <property type="match status" value="1"/>
</dbReference>
<sequence length="307" mass="33941">MKLRTLDQADVDGKRVFVRCGFDVPFTADGKIADDERIRECLETLRFLIDKGAHVIIASHNGRPKGKVIESLSMKLIGPHLSELLDEEVTTLSDCIGPEVKRVIAESKPREVILLENLRFHKEEKENDPEFAKELASLADVYVDEAFANLHRDHASMTGVAKLLPAYAGFRIQKEVDALSGITDNPVHPFVAIIGGAKISDKLLVIKRMLEIGDYVLLGGALANTMLKAQGMSVGKSLVEDKMMHIAHELTLTDNRLRVPVDVVTAKQIEAGVPTKKKAVANVQNDEYILDIGPDTINLYEMILREA</sequence>
<dbReference type="GO" id="GO:0005524">
    <property type="term" value="F:ATP binding"/>
    <property type="evidence" value="ECO:0007669"/>
    <property type="project" value="UniProtKB-KW"/>
</dbReference>
<evidence type="ECO:0000256" key="4">
    <source>
        <dbReference type="ARBA" id="ARBA00013061"/>
    </source>
</evidence>
<evidence type="ECO:0000256" key="3">
    <source>
        <dbReference type="ARBA" id="ARBA00008982"/>
    </source>
</evidence>
<evidence type="ECO:0000256" key="8">
    <source>
        <dbReference type="ARBA" id="ARBA00022777"/>
    </source>
</evidence>
<evidence type="ECO:0000256" key="2">
    <source>
        <dbReference type="ARBA" id="ARBA00004838"/>
    </source>
</evidence>
<comment type="catalytic activity">
    <reaction evidence="1 10">
        <text>(2R)-3-phosphoglycerate + ATP = (2R)-3-phospho-glyceroyl phosphate + ADP</text>
        <dbReference type="Rhea" id="RHEA:14801"/>
        <dbReference type="ChEBI" id="CHEBI:30616"/>
        <dbReference type="ChEBI" id="CHEBI:57604"/>
        <dbReference type="ChEBI" id="CHEBI:58272"/>
        <dbReference type="ChEBI" id="CHEBI:456216"/>
        <dbReference type="EC" id="2.7.2.3"/>
    </reaction>
</comment>
<evidence type="ECO:0000256" key="1">
    <source>
        <dbReference type="ARBA" id="ARBA00000642"/>
    </source>
</evidence>
<comment type="similarity">
    <text evidence="3 10">Belongs to the phosphoglycerate kinase family.</text>
</comment>
<dbReference type="InterPro" id="IPR036043">
    <property type="entry name" value="Phosphoglycerate_kinase_sf"/>
</dbReference>
<evidence type="ECO:0000256" key="5">
    <source>
        <dbReference type="ARBA" id="ARBA00016471"/>
    </source>
</evidence>
<accession>A0A2H0YT63</accession>
<dbReference type="InterPro" id="IPR001576">
    <property type="entry name" value="Phosphoglycerate_kinase"/>
</dbReference>
<organism evidence="11 12">
    <name type="scientific">Candidatus Kerfeldbacteria bacterium CG08_land_8_20_14_0_20_42_7</name>
    <dbReference type="NCBI Taxonomy" id="2014245"/>
    <lineage>
        <taxon>Bacteria</taxon>
        <taxon>Candidatus Kerfeldiibacteriota</taxon>
    </lineage>
</organism>
<dbReference type="PANTHER" id="PTHR11406">
    <property type="entry name" value="PHOSPHOGLYCERATE KINASE"/>
    <property type="match status" value="1"/>
</dbReference>
<dbReference type="PANTHER" id="PTHR11406:SF23">
    <property type="entry name" value="PHOSPHOGLYCERATE KINASE 1, CHLOROPLASTIC-RELATED"/>
    <property type="match status" value="1"/>
</dbReference>